<evidence type="ECO:0000313" key="5">
    <source>
        <dbReference type="Proteomes" id="UP000430120"/>
    </source>
</evidence>
<feature type="domain" description="Glycine zipper 2TM" evidence="3">
    <location>
        <begin position="160"/>
        <end position="195"/>
    </location>
</feature>
<comment type="caution">
    <text evidence="4">The sequence shown here is derived from an EMBL/GenBank/DDBJ whole genome shotgun (WGS) entry which is preliminary data.</text>
</comment>
<reference evidence="4 5" key="1">
    <citation type="submission" date="2019-09" db="EMBL/GenBank/DDBJ databases">
        <title>Draft genome sequences of 48 bacterial type strains from the CCUG.</title>
        <authorList>
            <person name="Tunovic T."/>
            <person name="Pineiro-Iglesias B."/>
            <person name="Unosson C."/>
            <person name="Inganas E."/>
            <person name="Ohlen M."/>
            <person name="Cardew S."/>
            <person name="Jensie-Markopoulos S."/>
            <person name="Salva-Serra F."/>
            <person name="Jaen-Luchoro D."/>
            <person name="Karlsson R."/>
            <person name="Svensson-Stadler L."/>
            <person name="Chun J."/>
            <person name="Moore E."/>
        </authorList>
    </citation>
    <scope>NUCLEOTIDE SEQUENCE [LARGE SCALE GENOMIC DNA]</scope>
    <source>
        <strain evidence="4 5">CCUG 30977</strain>
    </source>
</reference>
<feature type="transmembrane region" description="Helical" evidence="2">
    <location>
        <begin position="24"/>
        <end position="45"/>
    </location>
</feature>
<name>A0A643FBR1_IDEDE</name>
<evidence type="ECO:0000313" key="4">
    <source>
        <dbReference type="EMBL" id="KAB0582468.1"/>
    </source>
</evidence>
<feature type="region of interest" description="Disordered" evidence="1">
    <location>
        <begin position="93"/>
        <end position="129"/>
    </location>
</feature>
<keyword evidence="5" id="KW-1185">Reference proteome</keyword>
<proteinExistence type="predicted"/>
<dbReference type="RefSeq" id="WP_151124089.1">
    <property type="nucleotide sequence ID" value="NZ_CP088081.1"/>
</dbReference>
<dbReference type="InterPro" id="IPR008816">
    <property type="entry name" value="Gly_zipper_2TM_dom"/>
</dbReference>
<dbReference type="AlphaFoldDB" id="A0A643FBR1"/>
<keyword evidence="2" id="KW-0472">Membrane</keyword>
<organism evidence="4 5">
    <name type="scientific">Ideonella dechloratans</name>
    <dbReference type="NCBI Taxonomy" id="36863"/>
    <lineage>
        <taxon>Bacteria</taxon>
        <taxon>Pseudomonadati</taxon>
        <taxon>Pseudomonadota</taxon>
        <taxon>Betaproteobacteria</taxon>
        <taxon>Burkholderiales</taxon>
        <taxon>Sphaerotilaceae</taxon>
        <taxon>Ideonella</taxon>
    </lineage>
</organism>
<evidence type="ECO:0000256" key="1">
    <source>
        <dbReference type="SAM" id="MobiDB-lite"/>
    </source>
</evidence>
<evidence type="ECO:0000256" key="2">
    <source>
        <dbReference type="SAM" id="Phobius"/>
    </source>
</evidence>
<protein>
    <submittedName>
        <fullName evidence="4">Glycine zipper 2TM domain-containing protein</fullName>
    </submittedName>
</protein>
<dbReference type="Pfam" id="PF05433">
    <property type="entry name" value="Rick_17kDa_Anti"/>
    <property type="match status" value="1"/>
</dbReference>
<dbReference type="EMBL" id="VZPB01000021">
    <property type="protein sequence ID" value="KAB0582468.1"/>
    <property type="molecule type" value="Genomic_DNA"/>
</dbReference>
<dbReference type="OrthoDB" id="5298735at2"/>
<keyword evidence="2" id="KW-1133">Transmembrane helix</keyword>
<dbReference type="GO" id="GO:0019867">
    <property type="term" value="C:outer membrane"/>
    <property type="evidence" value="ECO:0007669"/>
    <property type="project" value="InterPro"/>
</dbReference>
<sequence>MNAPLASSSNPASGMAPTRGTSPALLVGAGLAAGVFAAAAGALVWQKVSTPAVVPQPEPVASAVMTLPASAAASIASVASAPVVAQVASPVAPPAPVHKATHKPVSKTHTPAAVAEAPTSSAPVTTVQAPPAPPVKAVCTNCGVVESVQEEKHKGHGTGMGAVAGGVVGGVVGNQFGKNSRIIGAIGGALLGHQIERDVRSTVDYRISVRMEDGSRQTVTQAQSVPVGTHVTVQNGALRVNNGAADSSSSGSY</sequence>
<gene>
    <name evidence="4" type="ORF">F7Q92_10445</name>
</gene>
<evidence type="ECO:0000259" key="3">
    <source>
        <dbReference type="Pfam" id="PF05433"/>
    </source>
</evidence>
<dbReference type="Proteomes" id="UP000430120">
    <property type="component" value="Unassembled WGS sequence"/>
</dbReference>
<accession>A0A643FBR1</accession>
<keyword evidence="2" id="KW-0812">Transmembrane</keyword>